<gene>
    <name evidence="1" type="ORF">JETT_3029</name>
</gene>
<dbReference type="SUPFAM" id="SSF47598">
    <property type="entry name" value="Ribbon-helix-helix"/>
    <property type="match status" value="1"/>
</dbReference>
<reference evidence="1 2" key="1">
    <citation type="submission" date="2019-04" db="EMBL/GenBank/DDBJ databases">
        <title>Genome of a novel bacterium Candidatus Jettenia ecosi reconstructed from metagenome of an anammox bioreactor.</title>
        <authorList>
            <person name="Mardanov A.V."/>
            <person name="Beletsky A.V."/>
            <person name="Ravin N.V."/>
            <person name="Botchkova E.A."/>
            <person name="Litti Y.V."/>
            <person name="Nozhevnikova A.N."/>
        </authorList>
    </citation>
    <scope>NUCLEOTIDE SEQUENCE [LARGE SCALE GENOMIC DNA]</scope>
    <source>
        <strain evidence="1">J2</strain>
    </source>
</reference>
<sequence>MKDVLTYKGFIGSAHFSAEDKVFHGKVEGIDDLVTFEGSTVEELIKAFREEADDYIRLCKEQGKEPLRSYKGSFNVRISPELHKKAVERARTLGITLNKLIQRAVEKETIGN</sequence>
<organism evidence="1 2">
    <name type="scientific">Candidatus Jettenia ecosi</name>
    <dbReference type="NCBI Taxonomy" id="2494326"/>
    <lineage>
        <taxon>Bacteria</taxon>
        <taxon>Pseudomonadati</taxon>
        <taxon>Planctomycetota</taxon>
        <taxon>Candidatus Brocadiia</taxon>
        <taxon>Candidatus Brocadiales</taxon>
        <taxon>Candidatus Brocadiaceae</taxon>
        <taxon>Candidatus Jettenia</taxon>
    </lineage>
</organism>
<evidence type="ECO:0000313" key="2">
    <source>
        <dbReference type="Proteomes" id="UP000319783"/>
    </source>
</evidence>
<dbReference type="InterPro" id="IPR010985">
    <property type="entry name" value="Ribbon_hlx_hlx"/>
</dbReference>
<dbReference type="InterPro" id="IPR008651">
    <property type="entry name" value="Uncharacterised_HicB"/>
</dbReference>
<protein>
    <submittedName>
        <fullName evidence="1">HicB protein</fullName>
    </submittedName>
</protein>
<comment type="caution">
    <text evidence="1">The sequence shown here is derived from an EMBL/GenBank/DDBJ whole genome shotgun (WGS) entry which is preliminary data.</text>
</comment>
<dbReference type="SUPFAM" id="SSF143100">
    <property type="entry name" value="TTHA1013/TTHA0281-like"/>
    <property type="match status" value="1"/>
</dbReference>
<accession>A0A533Q7S9</accession>
<evidence type="ECO:0000313" key="1">
    <source>
        <dbReference type="EMBL" id="TLD40697.1"/>
    </source>
</evidence>
<dbReference type="EMBL" id="SULG01000085">
    <property type="protein sequence ID" value="TLD40697.1"/>
    <property type="molecule type" value="Genomic_DNA"/>
</dbReference>
<dbReference type="InterPro" id="IPR035069">
    <property type="entry name" value="TTHA1013/TTHA0281-like"/>
</dbReference>
<dbReference type="Pfam" id="PF05534">
    <property type="entry name" value="HicB"/>
    <property type="match status" value="1"/>
</dbReference>
<dbReference type="AlphaFoldDB" id="A0A533Q7S9"/>
<dbReference type="Proteomes" id="UP000319783">
    <property type="component" value="Unassembled WGS sequence"/>
</dbReference>
<name>A0A533Q7S9_9BACT</name>
<dbReference type="GO" id="GO:0006355">
    <property type="term" value="P:regulation of DNA-templated transcription"/>
    <property type="evidence" value="ECO:0007669"/>
    <property type="project" value="InterPro"/>
</dbReference>
<proteinExistence type="predicted"/>